<keyword evidence="2" id="KW-0732">Signal</keyword>
<protein>
    <submittedName>
        <fullName evidence="3">Uncharacterized protein</fullName>
    </submittedName>
</protein>
<dbReference type="GO" id="GO:0006508">
    <property type="term" value="P:proteolysis"/>
    <property type="evidence" value="ECO:0007669"/>
    <property type="project" value="InterPro"/>
</dbReference>
<evidence type="ECO:0000256" key="1">
    <source>
        <dbReference type="ARBA" id="ARBA00011073"/>
    </source>
</evidence>
<evidence type="ECO:0000256" key="2">
    <source>
        <dbReference type="ARBA" id="ARBA00022729"/>
    </source>
</evidence>
<dbReference type="InterPro" id="IPR045051">
    <property type="entry name" value="SBT"/>
</dbReference>
<dbReference type="OrthoDB" id="206201at2759"/>
<sequence length="118" mass="12828">MMTTADLLNVEGKPINNQQLALADLFATGSGHVNPSKANDPGLVYDNQPDDYIPYLCGLGYTDTQVGILAHRSITCKDYGTILEQDLNYPLISVTLRGDVHSQTVRTVTNVGEAHSCY</sequence>
<dbReference type="PANTHER" id="PTHR10795">
    <property type="entry name" value="PROPROTEIN CONVERTASE SUBTILISIN/KEXIN"/>
    <property type="match status" value="1"/>
</dbReference>
<evidence type="ECO:0000313" key="3">
    <source>
        <dbReference type="EMBL" id="KAF6160285.1"/>
    </source>
</evidence>
<dbReference type="EMBL" id="JACGCM010001165">
    <property type="protein sequence ID" value="KAF6160285.1"/>
    <property type="molecule type" value="Genomic_DNA"/>
</dbReference>
<name>A0A7J7MZD1_9MAGN</name>
<comment type="similarity">
    <text evidence="1">Belongs to the peptidase S8 family.</text>
</comment>
<evidence type="ECO:0000313" key="4">
    <source>
        <dbReference type="Proteomes" id="UP000541444"/>
    </source>
</evidence>
<dbReference type="Gene3D" id="2.60.40.2310">
    <property type="match status" value="1"/>
</dbReference>
<organism evidence="3 4">
    <name type="scientific">Kingdonia uniflora</name>
    <dbReference type="NCBI Taxonomy" id="39325"/>
    <lineage>
        <taxon>Eukaryota</taxon>
        <taxon>Viridiplantae</taxon>
        <taxon>Streptophyta</taxon>
        <taxon>Embryophyta</taxon>
        <taxon>Tracheophyta</taxon>
        <taxon>Spermatophyta</taxon>
        <taxon>Magnoliopsida</taxon>
        <taxon>Ranunculales</taxon>
        <taxon>Circaeasteraceae</taxon>
        <taxon>Kingdonia</taxon>
    </lineage>
</organism>
<dbReference type="AlphaFoldDB" id="A0A7J7MZD1"/>
<dbReference type="Proteomes" id="UP000541444">
    <property type="component" value="Unassembled WGS sequence"/>
</dbReference>
<dbReference type="InterPro" id="IPR036852">
    <property type="entry name" value="Peptidase_S8/S53_dom_sf"/>
</dbReference>
<gene>
    <name evidence="3" type="ORF">GIB67_019054</name>
</gene>
<accession>A0A7J7MZD1</accession>
<dbReference type="GO" id="GO:0004252">
    <property type="term" value="F:serine-type endopeptidase activity"/>
    <property type="evidence" value="ECO:0007669"/>
    <property type="project" value="InterPro"/>
</dbReference>
<reference evidence="3 4" key="1">
    <citation type="journal article" date="2020" name="IScience">
        <title>Genome Sequencing of the Endangered Kingdonia uniflora (Circaeasteraceae, Ranunculales) Reveals Potential Mechanisms of Evolutionary Specialization.</title>
        <authorList>
            <person name="Sun Y."/>
            <person name="Deng T."/>
            <person name="Zhang A."/>
            <person name="Moore M.J."/>
            <person name="Landis J.B."/>
            <person name="Lin N."/>
            <person name="Zhang H."/>
            <person name="Zhang X."/>
            <person name="Huang J."/>
            <person name="Zhang X."/>
            <person name="Sun H."/>
            <person name="Wang H."/>
        </authorList>
    </citation>
    <scope>NUCLEOTIDE SEQUENCE [LARGE SCALE GENOMIC DNA]</scope>
    <source>
        <strain evidence="3">TB1705</strain>
        <tissue evidence="3">Leaf</tissue>
    </source>
</reference>
<dbReference type="Gene3D" id="3.40.50.200">
    <property type="entry name" value="Peptidase S8/S53 domain"/>
    <property type="match status" value="1"/>
</dbReference>
<keyword evidence="4" id="KW-1185">Reference proteome</keyword>
<comment type="caution">
    <text evidence="3">The sequence shown here is derived from an EMBL/GenBank/DDBJ whole genome shotgun (WGS) entry which is preliminary data.</text>
</comment>
<proteinExistence type="inferred from homology"/>